<dbReference type="EMBL" id="CAUJNA010003207">
    <property type="protein sequence ID" value="CAJ1395742.1"/>
    <property type="molecule type" value="Genomic_DNA"/>
</dbReference>
<dbReference type="InterPro" id="IPR013783">
    <property type="entry name" value="Ig-like_fold"/>
</dbReference>
<proteinExistence type="inferred from homology"/>
<dbReference type="InterPro" id="IPR014718">
    <property type="entry name" value="GH-type_carb-bd"/>
</dbReference>
<evidence type="ECO:0000256" key="6">
    <source>
        <dbReference type="ARBA" id="ARBA00032230"/>
    </source>
</evidence>
<dbReference type="InterPro" id="IPR050347">
    <property type="entry name" value="Bact_Beta-galactosidase"/>
</dbReference>
<name>A0AA36IYD4_9DINO</name>
<comment type="similarity">
    <text evidence="2 7">Belongs to the glycosyl hydrolase 2 family.</text>
</comment>
<dbReference type="SUPFAM" id="SSF49303">
    <property type="entry name" value="beta-Galactosidase/glucuronidase domain"/>
    <property type="match status" value="2"/>
</dbReference>
<dbReference type="InterPro" id="IPR008979">
    <property type="entry name" value="Galactose-bd-like_sf"/>
</dbReference>
<dbReference type="GO" id="GO:0030246">
    <property type="term" value="F:carbohydrate binding"/>
    <property type="evidence" value="ECO:0007669"/>
    <property type="project" value="InterPro"/>
</dbReference>
<dbReference type="Gene3D" id="2.60.40.10">
    <property type="entry name" value="Immunoglobulins"/>
    <property type="match status" value="2"/>
</dbReference>
<dbReference type="InterPro" id="IPR006101">
    <property type="entry name" value="Glyco_hydro_2"/>
</dbReference>
<dbReference type="InterPro" id="IPR032312">
    <property type="entry name" value="LacZ_4"/>
</dbReference>
<keyword evidence="4 7" id="KW-0378">Hydrolase</keyword>
<dbReference type="Pfam" id="PF16353">
    <property type="entry name" value="LacZ_4"/>
    <property type="match status" value="1"/>
</dbReference>
<evidence type="ECO:0000256" key="1">
    <source>
        <dbReference type="ARBA" id="ARBA00001412"/>
    </source>
</evidence>
<sequence length="1197" mass="132980">MDLDFSECFDPRATGHGREPMRAAFFAYENEDLATRRAPLTESERFRSLNGTWKFAWRPHANETPKGFEEEGFDDGAWGGMPVPANWELNGYGFPIYTNVDYIFHSDPPNIRYRGKDPEYNPTGFYRHEFQVPSLWLEGGYQVFLHLGAVCNTCHAFLNGRPLGFSTDSKLPVEFNITQHLRRGKNLLALRVLCWGAAAYLEDQDMWWFAGITRDVYAYARPKQHIRDIEVRAGADGKLEVEVDMASGSADHIVQCRLLDGATKLADFEVPVAVRGSGAAGRASAMLKPLLWSAEAPHLYKLVVVLKKGTEPAEALSLNVGFRTIEIRQGRLLLNGSELTIRGVNRHEHDPKKGHVVPRQSMISDIELMKQNNFNAVRCAHYPNDPLFYELCDEMGMYVVDEANIESHGVDFNWSTTLANKEEWGEAHMARVQRYVERDKNFPSIIFWSLGNEAGNGINHHRTYAWLKRRDPTRPVQYEHARIEPVWATETMETIDVNTDIFCPMYPSQQKLENYGTRFDADVRALPLIMVEYAHAMGNSLGAFKEYWDVIANHGVLQGGFIWDWLDQGVETQKDGKQIWAFGGDFGEEGTPSDLNFCINGLVRPDRTPNPHLHETKKVMQPVVFKALDLKAGQIEVHNCYDFLSLEHLDFSWQISVNGMTIESGKLPGLTTKAHSSEVLQLPTKLASSSPVSGETHLLVTACMRQPGGCMPAGMEVAWEQWQWQLCSAASPAAALEGPEPQVDHSGSVLTIAAGELLARIDGGCLTSLALKGLELLAEALRPNFWRPPTDNDYGANLQAHCAPWKYAGRNASLLGEVQAAPGPGFVDVSATLAVGAGGAKLHVTYRVSSMGITVNAKWRPATVEKRPAVAGGIGYLRCHCDRHLDVEGKVVRARWNDMGEWQSITLNAAKEPGQPLEHGDKIALQAVTGKTEAELLVNGIVPITEDASSPVQAIGDAAPCWTLRRRAGAGPVRSGDEVSLERNGKYLAVDDGNVVVLSQESHLTQFFLDIKDQPAPMRIGFSTVLTEGFQDVEWFGRGPFESYLDRHASARVGLFQGSISEQTVKYVRPQENGNKFQTRWMALKRSAGPCNLLFIGAKDPSPLLEMQCHHYNLSDFDGGDIKAKQKFLHAGELVERPTTAVCVDAIQMGVGGIDSWGAKPLSQHMIGNNQAADWAFTLLPRQEALDADWRVRLHAY</sequence>
<dbReference type="SUPFAM" id="SSF74650">
    <property type="entry name" value="Galactose mutarotase-like"/>
    <property type="match status" value="2"/>
</dbReference>
<dbReference type="Pfam" id="PF02836">
    <property type="entry name" value="Glyco_hydro_2_C"/>
    <property type="match status" value="1"/>
</dbReference>
<evidence type="ECO:0000256" key="7">
    <source>
        <dbReference type="RuleBase" id="RU361154"/>
    </source>
</evidence>
<dbReference type="PANTHER" id="PTHR46323:SF2">
    <property type="entry name" value="BETA-GALACTOSIDASE"/>
    <property type="match status" value="1"/>
</dbReference>
<dbReference type="SUPFAM" id="SSF51445">
    <property type="entry name" value="(Trans)glycosidases"/>
    <property type="match status" value="1"/>
</dbReference>
<keyword evidence="10" id="KW-1185">Reference proteome</keyword>
<dbReference type="Proteomes" id="UP001178507">
    <property type="component" value="Unassembled WGS sequence"/>
</dbReference>
<dbReference type="InterPro" id="IPR036156">
    <property type="entry name" value="Beta-gal/glucu_dom_sf"/>
</dbReference>
<evidence type="ECO:0000256" key="5">
    <source>
        <dbReference type="ARBA" id="ARBA00023295"/>
    </source>
</evidence>
<evidence type="ECO:0000313" key="10">
    <source>
        <dbReference type="Proteomes" id="UP001178507"/>
    </source>
</evidence>
<dbReference type="Pfam" id="PF00703">
    <property type="entry name" value="Glyco_hydro_2"/>
    <property type="match status" value="1"/>
</dbReference>
<dbReference type="GO" id="GO:0009341">
    <property type="term" value="C:beta-galactosidase complex"/>
    <property type="evidence" value="ECO:0007669"/>
    <property type="project" value="InterPro"/>
</dbReference>
<dbReference type="InterPro" id="IPR006103">
    <property type="entry name" value="Glyco_hydro_2_cat"/>
</dbReference>
<dbReference type="InterPro" id="IPR004199">
    <property type="entry name" value="B-gal_small/dom_5"/>
</dbReference>
<keyword evidence="5 7" id="KW-0326">Glycosidase</keyword>
<dbReference type="AlphaFoldDB" id="A0AA36IYD4"/>
<dbReference type="InterPro" id="IPR011013">
    <property type="entry name" value="Gal_mutarotase_sf_dom"/>
</dbReference>
<evidence type="ECO:0000256" key="4">
    <source>
        <dbReference type="ARBA" id="ARBA00022801"/>
    </source>
</evidence>
<evidence type="ECO:0000313" key="9">
    <source>
        <dbReference type="EMBL" id="CAJ1395742.1"/>
    </source>
</evidence>
<comment type="caution">
    <text evidence="9">The sequence shown here is derived from an EMBL/GenBank/DDBJ whole genome shotgun (WGS) entry which is preliminary data.</text>
</comment>
<dbReference type="InterPro" id="IPR006104">
    <property type="entry name" value="Glyco_hydro_2_N"/>
</dbReference>
<dbReference type="SUPFAM" id="SSF49785">
    <property type="entry name" value="Galactose-binding domain-like"/>
    <property type="match status" value="1"/>
</dbReference>
<organism evidence="9 10">
    <name type="scientific">Effrenium voratum</name>
    <dbReference type="NCBI Taxonomy" id="2562239"/>
    <lineage>
        <taxon>Eukaryota</taxon>
        <taxon>Sar</taxon>
        <taxon>Alveolata</taxon>
        <taxon>Dinophyceae</taxon>
        <taxon>Suessiales</taxon>
        <taxon>Symbiodiniaceae</taxon>
        <taxon>Effrenium</taxon>
    </lineage>
</organism>
<dbReference type="Gene3D" id="2.60.120.260">
    <property type="entry name" value="Galactose-binding domain-like"/>
    <property type="match status" value="1"/>
</dbReference>
<dbReference type="Pfam" id="PF02837">
    <property type="entry name" value="Glyco_hydro_2_N"/>
    <property type="match status" value="1"/>
</dbReference>
<dbReference type="Gene3D" id="3.20.20.80">
    <property type="entry name" value="Glycosidases"/>
    <property type="match status" value="1"/>
</dbReference>
<gene>
    <name evidence="9" type="ORF">EVOR1521_LOCUS20103</name>
</gene>
<dbReference type="InterPro" id="IPR017853">
    <property type="entry name" value="GH"/>
</dbReference>
<dbReference type="PRINTS" id="PR00132">
    <property type="entry name" value="GLHYDRLASE2"/>
</dbReference>
<protein>
    <recommendedName>
        <fullName evidence="3">beta-galactosidase</fullName>
        <ecNumber evidence="3">3.2.1.23</ecNumber>
    </recommendedName>
    <alternativeName>
        <fullName evidence="6">Lactase</fullName>
    </alternativeName>
</protein>
<dbReference type="GO" id="GO:0005990">
    <property type="term" value="P:lactose catabolic process"/>
    <property type="evidence" value="ECO:0007669"/>
    <property type="project" value="TreeGrafter"/>
</dbReference>
<accession>A0AA36IYD4</accession>
<dbReference type="InterPro" id="IPR006102">
    <property type="entry name" value="Ig-like_GH2"/>
</dbReference>
<dbReference type="GO" id="GO:0004565">
    <property type="term" value="F:beta-galactosidase activity"/>
    <property type="evidence" value="ECO:0007669"/>
    <property type="project" value="UniProtKB-EC"/>
</dbReference>
<evidence type="ECO:0000259" key="8">
    <source>
        <dbReference type="SMART" id="SM01038"/>
    </source>
</evidence>
<feature type="domain" description="Beta galactosidase small chain/" evidence="8">
    <location>
        <begin position="751"/>
        <end position="1180"/>
    </location>
</feature>
<dbReference type="EC" id="3.2.1.23" evidence="3"/>
<comment type="catalytic activity">
    <reaction evidence="1">
        <text>Hydrolysis of terminal non-reducing beta-D-galactose residues in beta-D-galactosides.</text>
        <dbReference type="EC" id="3.2.1.23"/>
    </reaction>
</comment>
<dbReference type="PANTHER" id="PTHR46323">
    <property type="entry name" value="BETA-GALACTOSIDASE"/>
    <property type="match status" value="1"/>
</dbReference>
<evidence type="ECO:0000256" key="3">
    <source>
        <dbReference type="ARBA" id="ARBA00012756"/>
    </source>
</evidence>
<dbReference type="Pfam" id="PF02929">
    <property type="entry name" value="Bgal_small_N"/>
    <property type="match status" value="2"/>
</dbReference>
<dbReference type="Gene3D" id="2.70.98.10">
    <property type="match status" value="2"/>
</dbReference>
<dbReference type="SMART" id="SM01038">
    <property type="entry name" value="Bgal_small_N"/>
    <property type="match status" value="1"/>
</dbReference>
<dbReference type="PROSITE" id="PS00719">
    <property type="entry name" value="GLYCOSYL_HYDROL_F2_1"/>
    <property type="match status" value="1"/>
</dbReference>
<evidence type="ECO:0000256" key="2">
    <source>
        <dbReference type="ARBA" id="ARBA00007401"/>
    </source>
</evidence>
<dbReference type="InterPro" id="IPR023230">
    <property type="entry name" value="Glyco_hydro_2_CS"/>
</dbReference>
<reference evidence="9" key="1">
    <citation type="submission" date="2023-08" db="EMBL/GenBank/DDBJ databases">
        <authorList>
            <person name="Chen Y."/>
            <person name="Shah S."/>
            <person name="Dougan E. K."/>
            <person name="Thang M."/>
            <person name="Chan C."/>
        </authorList>
    </citation>
    <scope>NUCLEOTIDE SEQUENCE</scope>
</reference>